<sequence length="909" mass="98479">MSTTLPTHSATLSVSADTLTAPSTQPPADRLTRGVLVGRYIIIDCIGDGGMGQVYSAYDPDLGRKVALKLLHDDATGHQRQARLLREAQVMARLSHPNICPVYDVGSFHGRVFFAMEFIDGETLRAWLRARAWEWRELLAVLLAVGRGIAAAHAEGLVHSDLKPENIMLGADERPRVMDFGIARVDGAPRTEAPQSLSGLALDMESRGTRTIKGTPQYMAPEQWHEDSLDARSDQFSFCIVVWEALFGERPFADGHVATHVRARQELRPRPPPQPSLAPSWLRAVLLRGLSARPEDRFPTMDALLVALASGQARRRRSFIAAGAAALALVLGGAAGVRWWEHEQQVAACAGVGESIFADAWNEAVRARLQANFAASGLPDAGDLAARIAGWIDTFAGRWRQVRAEACLVGDVHPLGCLYDQRQRLLGLLDALAEDDPRARSGAIRIAAALPDPRTCADPVLVPSAPPAEGFHAQLVATRLRQELRRIEVSGASGHLHEARARALEVRGQAASAGLPGLHAEATNVAGMLADWDSDYTEAARLLRRAVVEAGASKRDDVAADAAIRLILVVGDHQARHQEALVIGDFAEMLVRRLQQADRYRGARLLGFLAVVHRGTGALSEAEALNERALELLRRELGEVHPELSVSMGHLANIYYQQGKYRESLALHTAALANAEALYGANSIEAAACLTNMGAAHTQLDEDEAALPLQERALAILERALGPEAPDVARARHNFAVALGQLGRHAQAREQIERAYRAVEATLGPTHPQTALTLLDFAFMQKEAGELEAAERNYRRVLALWEETLGTEHPQLVLALNALGGLALQAQRAEEAIVVFERAIKLGETRGSPPELVADARAGLARAVWEARGDRVTALALAGRAAAVFREVRGQRLPALAELEAWMQQLAPP</sequence>
<dbReference type="PROSITE" id="PS00107">
    <property type="entry name" value="PROTEIN_KINASE_ATP"/>
    <property type="match status" value="1"/>
</dbReference>
<evidence type="ECO:0000256" key="4">
    <source>
        <dbReference type="ARBA" id="ARBA00022840"/>
    </source>
</evidence>
<dbReference type="SUPFAM" id="SSF56112">
    <property type="entry name" value="Protein kinase-like (PK-like)"/>
    <property type="match status" value="1"/>
</dbReference>
<dbReference type="InterPro" id="IPR000719">
    <property type="entry name" value="Prot_kinase_dom"/>
</dbReference>
<keyword evidence="2 6" id="KW-0547">Nucleotide-binding</keyword>
<dbReference type="InterPro" id="IPR008271">
    <property type="entry name" value="Ser/Thr_kinase_AS"/>
</dbReference>
<keyword evidence="5" id="KW-0802">TPR repeat</keyword>
<dbReference type="CDD" id="cd14014">
    <property type="entry name" value="STKc_PknB_like"/>
    <property type="match status" value="1"/>
</dbReference>
<reference evidence="8" key="1">
    <citation type="submission" date="2022-11" db="EMBL/GenBank/DDBJ databases">
        <title>Minimal conservation of predation-associated metabolite biosynthetic gene clusters underscores biosynthetic potential of Myxococcota including descriptions for ten novel species: Archangium lansinium sp. nov., Myxococcus landrumus sp. nov., Nannocystis bai.</title>
        <authorList>
            <person name="Ahearne A."/>
            <person name="Stevens C."/>
            <person name="Dowd S."/>
        </authorList>
    </citation>
    <scope>NUCLEOTIDE SEQUENCE</scope>
    <source>
        <strain evidence="8">Fl3</strain>
    </source>
</reference>
<name>A0ABY7GY63_9BACT</name>
<dbReference type="PROSITE" id="PS00108">
    <property type="entry name" value="PROTEIN_KINASE_ST"/>
    <property type="match status" value="1"/>
</dbReference>
<evidence type="ECO:0000256" key="6">
    <source>
        <dbReference type="PROSITE-ProRule" id="PRU10141"/>
    </source>
</evidence>
<dbReference type="SMART" id="SM00220">
    <property type="entry name" value="S_TKc"/>
    <property type="match status" value="1"/>
</dbReference>
<dbReference type="PROSITE" id="PS50005">
    <property type="entry name" value="TPR"/>
    <property type="match status" value="1"/>
</dbReference>
<dbReference type="SUPFAM" id="SSF48452">
    <property type="entry name" value="TPR-like"/>
    <property type="match status" value="3"/>
</dbReference>
<dbReference type="Gene3D" id="1.10.510.10">
    <property type="entry name" value="Transferase(Phosphotransferase) domain 1"/>
    <property type="match status" value="1"/>
</dbReference>
<dbReference type="SMART" id="SM00028">
    <property type="entry name" value="TPR"/>
    <property type="match status" value="6"/>
</dbReference>
<evidence type="ECO:0000256" key="3">
    <source>
        <dbReference type="ARBA" id="ARBA00022777"/>
    </source>
</evidence>
<evidence type="ECO:0000256" key="5">
    <source>
        <dbReference type="PROSITE-ProRule" id="PRU00339"/>
    </source>
</evidence>
<dbReference type="InterPro" id="IPR011990">
    <property type="entry name" value="TPR-like_helical_dom_sf"/>
</dbReference>
<keyword evidence="1" id="KW-0808">Transferase</keyword>
<dbReference type="PROSITE" id="PS50011">
    <property type="entry name" value="PROTEIN_KINASE_DOM"/>
    <property type="match status" value="1"/>
</dbReference>
<evidence type="ECO:0000313" key="8">
    <source>
        <dbReference type="EMBL" id="WAS91819.1"/>
    </source>
</evidence>
<evidence type="ECO:0000256" key="1">
    <source>
        <dbReference type="ARBA" id="ARBA00022679"/>
    </source>
</evidence>
<dbReference type="Gene3D" id="1.25.40.10">
    <property type="entry name" value="Tetratricopeptide repeat domain"/>
    <property type="match status" value="2"/>
</dbReference>
<dbReference type="RefSeq" id="WP_269034181.1">
    <property type="nucleotide sequence ID" value="NZ_CP114040.1"/>
</dbReference>
<dbReference type="InterPro" id="IPR011009">
    <property type="entry name" value="Kinase-like_dom_sf"/>
</dbReference>
<evidence type="ECO:0000259" key="7">
    <source>
        <dbReference type="PROSITE" id="PS50011"/>
    </source>
</evidence>
<dbReference type="Pfam" id="PF13374">
    <property type="entry name" value="TPR_10"/>
    <property type="match status" value="1"/>
</dbReference>
<dbReference type="EMBL" id="CP114040">
    <property type="protein sequence ID" value="WAS91819.1"/>
    <property type="molecule type" value="Genomic_DNA"/>
</dbReference>
<dbReference type="Gene3D" id="3.30.200.20">
    <property type="entry name" value="Phosphorylase Kinase, domain 1"/>
    <property type="match status" value="1"/>
</dbReference>
<dbReference type="PANTHER" id="PTHR43289:SF34">
    <property type="entry name" value="SERINE_THREONINE-PROTEIN KINASE YBDM-RELATED"/>
    <property type="match status" value="1"/>
</dbReference>
<dbReference type="Pfam" id="PF13424">
    <property type="entry name" value="TPR_12"/>
    <property type="match status" value="2"/>
</dbReference>
<gene>
    <name evidence="8" type="ORF">O0S08_37020</name>
</gene>
<proteinExistence type="predicted"/>
<feature type="repeat" description="TPR" evidence="5">
    <location>
        <begin position="813"/>
        <end position="846"/>
    </location>
</feature>
<protein>
    <submittedName>
        <fullName evidence="8">Serine/threonine-protein kinase</fullName>
    </submittedName>
</protein>
<dbReference type="GO" id="GO:0016301">
    <property type="term" value="F:kinase activity"/>
    <property type="evidence" value="ECO:0007669"/>
    <property type="project" value="UniProtKB-KW"/>
</dbReference>
<keyword evidence="9" id="KW-1185">Reference proteome</keyword>
<keyword evidence="4 6" id="KW-0067">ATP-binding</keyword>
<feature type="binding site" evidence="6">
    <location>
        <position position="69"/>
    </location>
    <ligand>
        <name>ATP</name>
        <dbReference type="ChEBI" id="CHEBI:30616"/>
    </ligand>
</feature>
<dbReference type="InterPro" id="IPR019734">
    <property type="entry name" value="TPR_rpt"/>
</dbReference>
<dbReference type="Pfam" id="PF00069">
    <property type="entry name" value="Pkinase"/>
    <property type="match status" value="1"/>
</dbReference>
<evidence type="ECO:0000256" key="2">
    <source>
        <dbReference type="ARBA" id="ARBA00022741"/>
    </source>
</evidence>
<feature type="domain" description="Protein kinase" evidence="7">
    <location>
        <begin position="40"/>
        <end position="320"/>
    </location>
</feature>
<dbReference type="Proteomes" id="UP001164459">
    <property type="component" value="Chromosome"/>
</dbReference>
<organism evidence="8 9">
    <name type="scientific">Nannocystis punicea</name>
    <dbReference type="NCBI Taxonomy" id="2995304"/>
    <lineage>
        <taxon>Bacteria</taxon>
        <taxon>Pseudomonadati</taxon>
        <taxon>Myxococcota</taxon>
        <taxon>Polyangia</taxon>
        <taxon>Nannocystales</taxon>
        <taxon>Nannocystaceae</taxon>
        <taxon>Nannocystis</taxon>
    </lineage>
</organism>
<keyword evidence="3 8" id="KW-0418">Kinase</keyword>
<evidence type="ECO:0000313" key="9">
    <source>
        <dbReference type="Proteomes" id="UP001164459"/>
    </source>
</evidence>
<dbReference type="PANTHER" id="PTHR43289">
    <property type="entry name" value="MITOGEN-ACTIVATED PROTEIN KINASE KINASE KINASE 20-RELATED"/>
    <property type="match status" value="1"/>
</dbReference>
<dbReference type="InterPro" id="IPR017441">
    <property type="entry name" value="Protein_kinase_ATP_BS"/>
</dbReference>
<accession>A0ABY7GY63</accession>